<dbReference type="GO" id="GO:0016773">
    <property type="term" value="F:phosphotransferase activity, alcohol group as acceptor"/>
    <property type="evidence" value="ECO:0007669"/>
    <property type="project" value="InterPro"/>
</dbReference>
<dbReference type="NCBIfam" id="TIGR00125">
    <property type="entry name" value="cyt_tran_rel"/>
    <property type="match status" value="1"/>
</dbReference>
<evidence type="ECO:0000256" key="7">
    <source>
        <dbReference type="ARBA" id="ARBA00047428"/>
    </source>
</evidence>
<keyword evidence="5" id="KW-0067">ATP-binding</keyword>
<dbReference type="Proteomes" id="UP000007039">
    <property type="component" value="Chromosome"/>
</dbReference>
<reference evidence="9 10" key="2">
    <citation type="journal article" date="2011" name="Stand. Genomic Sci.">
        <title>Complete genome sequence of Calditerrivibrio nitroreducens type strain (Yu37-1).</title>
        <authorList>
            <person name="Pitluck S."/>
            <person name="Sikorski J."/>
            <person name="Zeytun A."/>
            <person name="Lapidus A."/>
            <person name="Nolan M."/>
            <person name="Lucas S."/>
            <person name="Hammon N."/>
            <person name="Deshpande S."/>
            <person name="Cheng J.F."/>
            <person name="Tapia R."/>
            <person name="Han C."/>
            <person name="Goodwin L."/>
            <person name="Liolios K."/>
            <person name="Pagani I."/>
            <person name="Ivanova N."/>
            <person name="Mavromatis K."/>
            <person name="Pati A."/>
            <person name="Chen A."/>
            <person name="Palaniappan K."/>
            <person name="Hauser L."/>
            <person name="Chang Y.J."/>
            <person name="Jeffries C.D."/>
            <person name="Detter J.C."/>
            <person name="Brambilla E."/>
            <person name="Djao O.D."/>
            <person name="Rohde M."/>
            <person name="Spring S."/>
            <person name="Goker M."/>
            <person name="Woyke T."/>
            <person name="Bristow J."/>
            <person name="Eisen J.A."/>
            <person name="Markowitz V."/>
            <person name="Hugenholtz P."/>
            <person name="Kyrpides N.C."/>
            <person name="Klenk H.P."/>
            <person name="Land M."/>
        </authorList>
    </citation>
    <scope>NUCLEOTIDE SEQUENCE [LARGE SCALE GENOMIC DNA]</scope>
    <source>
        <strain evidence="10">DSM 19672 / NBRC 101217 / Yu37-1</strain>
    </source>
</reference>
<keyword evidence="2 9" id="KW-0808">Transferase</keyword>
<dbReference type="Gene3D" id="3.40.50.620">
    <property type="entry name" value="HUPs"/>
    <property type="match status" value="1"/>
</dbReference>
<evidence type="ECO:0000256" key="6">
    <source>
        <dbReference type="ARBA" id="ARBA00023277"/>
    </source>
</evidence>
<keyword evidence="3 9" id="KW-0548">Nucleotidyltransferase</keyword>
<dbReference type="Pfam" id="PF01467">
    <property type="entry name" value="CTP_transf_like"/>
    <property type="match status" value="1"/>
</dbReference>
<gene>
    <name evidence="9" type="ordered locus">Calni_1740</name>
</gene>
<dbReference type="OrthoDB" id="9802794at2"/>
<dbReference type="RefSeq" id="WP_013451857.1">
    <property type="nucleotide sequence ID" value="NC_014758.1"/>
</dbReference>
<evidence type="ECO:0000256" key="4">
    <source>
        <dbReference type="ARBA" id="ARBA00022741"/>
    </source>
</evidence>
<dbReference type="NCBIfam" id="TIGR02199">
    <property type="entry name" value="rfaE_dom_II"/>
    <property type="match status" value="1"/>
</dbReference>
<feature type="domain" description="Cytidyltransferase-like" evidence="8">
    <location>
        <begin position="24"/>
        <end position="118"/>
    </location>
</feature>
<dbReference type="SUPFAM" id="SSF52374">
    <property type="entry name" value="Nucleotidylyl transferase"/>
    <property type="match status" value="1"/>
</dbReference>
<evidence type="ECO:0000313" key="9">
    <source>
        <dbReference type="EMBL" id="ADR19646.1"/>
    </source>
</evidence>
<evidence type="ECO:0000256" key="3">
    <source>
        <dbReference type="ARBA" id="ARBA00022695"/>
    </source>
</evidence>
<sequence>MAIIDRNDVKPFFSILRKTKKIVFTNGCFDILHMGHIKYLSEAKRLGDILVVGVNSDESVKRLKGEKRPINKLCERMYMLDALKPVDFVTYFEEDTPYNLIKDIMPHYLVKGGDWKVDQIVGSDIVLSYGGDVMSLNFEEGFATTNIIEEIIKRYCDN</sequence>
<dbReference type="STRING" id="768670.Calni_1740"/>
<keyword evidence="6" id="KW-0119">Carbohydrate metabolism</keyword>
<dbReference type="EC" id="2.7.7.70" evidence="1"/>
<dbReference type="eggNOG" id="COG0615">
    <property type="taxonomic scope" value="Bacteria"/>
</dbReference>
<accession>E4TG59</accession>
<evidence type="ECO:0000313" key="10">
    <source>
        <dbReference type="Proteomes" id="UP000007039"/>
    </source>
</evidence>
<dbReference type="InterPro" id="IPR004821">
    <property type="entry name" value="Cyt_trans-like"/>
</dbReference>
<organism evidence="9 10">
    <name type="scientific">Calditerrivibrio nitroreducens (strain DSM 19672 / NBRC 101217 / Yu37-1)</name>
    <dbReference type="NCBI Taxonomy" id="768670"/>
    <lineage>
        <taxon>Bacteria</taxon>
        <taxon>Pseudomonadati</taxon>
        <taxon>Deferribacterota</taxon>
        <taxon>Deferribacteres</taxon>
        <taxon>Deferribacterales</taxon>
        <taxon>Calditerrivibrionaceae</taxon>
    </lineage>
</organism>
<keyword evidence="4" id="KW-0547">Nucleotide-binding</keyword>
<dbReference type="GO" id="GO:0005524">
    <property type="term" value="F:ATP binding"/>
    <property type="evidence" value="ECO:0007669"/>
    <property type="project" value="UniProtKB-KW"/>
</dbReference>
<dbReference type="PANTHER" id="PTHR43793:SF2">
    <property type="entry name" value="BIFUNCTIONAL PROTEIN HLDE"/>
    <property type="match status" value="1"/>
</dbReference>
<evidence type="ECO:0000256" key="1">
    <source>
        <dbReference type="ARBA" id="ARBA00012519"/>
    </source>
</evidence>
<evidence type="ECO:0000256" key="5">
    <source>
        <dbReference type="ARBA" id="ARBA00022840"/>
    </source>
</evidence>
<dbReference type="EMBL" id="CP002347">
    <property type="protein sequence ID" value="ADR19646.1"/>
    <property type="molecule type" value="Genomic_DNA"/>
</dbReference>
<dbReference type="GO" id="GO:0005975">
    <property type="term" value="P:carbohydrate metabolic process"/>
    <property type="evidence" value="ECO:0007669"/>
    <property type="project" value="InterPro"/>
</dbReference>
<reference key="1">
    <citation type="submission" date="2010-11" db="EMBL/GenBank/DDBJ databases">
        <title>The complete genome of chromosome of Calditerrivibrio nitroreducens DSM 19672.</title>
        <authorList>
            <consortium name="US DOE Joint Genome Institute (JGI-PGF)"/>
            <person name="Lucas S."/>
            <person name="Copeland A."/>
            <person name="Lapidus A."/>
            <person name="Bruce D."/>
            <person name="Goodwin L."/>
            <person name="Pitluck S."/>
            <person name="Kyrpides N."/>
            <person name="Mavromatis K."/>
            <person name="Ivanova N."/>
            <person name="Mikhailova N."/>
            <person name="Zeytun A."/>
            <person name="Brettin T."/>
            <person name="Detter J.C."/>
            <person name="Tapia R."/>
            <person name="Han C."/>
            <person name="Land M."/>
            <person name="Hauser L."/>
            <person name="Markowitz V."/>
            <person name="Cheng J.-F."/>
            <person name="Hugenholtz P."/>
            <person name="Woyke T."/>
            <person name="Wu D."/>
            <person name="Spring S."/>
            <person name="Schroeder M."/>
            <person name="Brambilla E."/>
            <person name="Klenk H.-P."/>
            <person name="Eisen J.A."/>
        </authorList>
    </citation>
    <scope>NUCLEOTIDE SEQUENCE [LARGE SCALE GENOMIC DNA]</scope>
    <source>
        <strain>DSM 19672</strain>
    </source>
</reference>
<name>E4TG59_CALNY</name>
<evidence type="ECO:0000256" key="2">
    <source>
        <dbReference type="ARBA" id="ARBA00022679"/>
    </source>
</evidence>
<dbReference type="GO" id="GO:0033786">
    <property type="term" value="F:heptose-1-phosphate adenylyltransferase activity"/>
    <property type="evidence" value="ECO:0007669"/>
    <property type="project" value="RHEA"/>
</dbReference>
<dbReference type="InterPro" id="IPR011914">
    <property type="entry name" value="RfaE_dom_II"/>
</dbReference>
<dbReference type="HOGENOM" id="CLU_034585_2_0_0"/>
<comment type="catalytic activity">
    <reaction evidence="7">
        <text>D-glycero-beta-D-manno-heptose 1-phosphate + ATP + H(+) = ADP-D-glycero-beta-D-manno-heptose + diphosphate</text>
        <dbReference type="Rhea" id="RHEA:27465"/>
        <dbReference type="ChEBI" id="CHEBI:15378"/>
        <dbReference type="ChEBI" id="CHEBI:30616"/>
        <dbReference type="ChEBI" id="CHEBI:33019"/>
        <dbReference type="ChEBI" id="CHEBI:59967"/>
        <dbReference type="ChEBI" id="CHEBI:61593"/>
        <dbReference type="EC" id="2.7.7.70"/>
    </reaction>
</comment>
<dbReference type="AlphaFoldDB" id="E4TG59"/>
<proteinExistence type="predicted"/>
<protein>
    <recommendedName>
        <fullName evidence="1">D-glycero-beta-D-manno-heptose 1-phosphate adenylyltransferase</fullName>
        <ecNumber evidence="1">2.7.7.70</ecNumber>
    </recommendedName>
</protein>
<dbReference type="PANTHER" id="PTHR43793">
    <property type="entry name" value="FAD SYNTHASE"/>
    <property type="match status" value="1"/>
</dbReference>
<dbReference type="InterPro" id="IPR050385">
    <property type="entry name" value="Archaeal_FAD_synthase"/>
</dbReference>
<dbReference type="InterPro" id="IPR014729">
    <property type="entry name" value="Rossmann-like_a/b/a_fold"/>
</dbReference>
<evidence type="ECO:0000259" key="8">
    <source>
        <dbReference type="Pfam" id="PF01467"/>
    </source>
</evidence>
<keyword evidence="10" id="KW-1185">Reference proteome</keyword>
<dbReference type="KEGG" id="cni:Calni_1740"/>